<comment type="pathway">
    <text evidence="1">Pyrimidine metabolism; dTTP biosynthesis.</text>
</comment>
<dbReference type="GO" id="GO:0004550">
    <property type="term" value="F:nucleoside diphosphate kinase activity"/>
    <property type="evidence" value="ECO:0007669"/>
    <property type="project" value="TreeGrafter"/>
</dbReference>
<protein>
    <recommendedName>
        <fullName evidence="4">Thymidylate kinase</fullName>
        <ecNumber evidence="3">2.7.4.9</ecNumber>
    </recommendedName>
    <alternativeName>
        <fullName evidence="10">dTMP kinase</fullName>
    </alternativeName>
</protein>
<evidence type="ECO:0000259" key="12">
    <source>
        <dbReference type="Pfam" id="PF02223"/>
    </source>
</evidence>
<dbReference type="RefSeq" id="YP_008003692.1">
    <property type="nucleotide sequence ID" value="NC_021246.1"/>
</dbReference>
<dbReference type="InterPro" id="IPR018095">
    <property type="entry name" value="Thymidylate_kin_CS"/>
</dbReference>
<evidence type="ECO:0000256" key="2">
    <source>
        <dbReference type="ARBA" id="ARBA00009776"/>
    </source>
</evidence>
<dbReference type="EMBL" id="HF679134">
    <property type="protein sequence ID" value="CCU56373.1"/>
    <property type="molecule type" value="Genomic_DNA"/>
</dbReference>
<evidence type="ECO:0000256" key="6">
    <source>
        <dbReference type="ARBA" id="ARBA00022727"/>
    </source>
</evidence>
<evidence type="ECO:0000256" key="4">
    <source>
        <dbReference type="ARBA" id="ARBA00017144"/>
    </source>
</evidence>
<keyword evidence="9" id="KW-0067">ATP-binding</keyword>
<proteinExistence type="inferred from homology"/>
<dbReference type="Pfam" id="PF02223">
    <property type="entry name" value="Thymidylate_kin"/>
    <property type="match status" value="1"/>
</dbReference>
<evidence type="ECO:0000256" key="7">
    <source>
        <dbReference type="ARBA" id="ARBA00022741"/>
    </source>
</evidence>
<dbReference type="SUPFAM" id="SSF52540">
    <property type="entry name" value="P-loop containing nucleoside triphosphate hydrolases"/>
    <property type="match status" value="1"/>
</dbReference>
<dbReference type="GO" id="GO:0005524">
    <property type="term" value="F:ATP binding"/>
    <property type="evidence" value="ECO:0007669"/>
    <property type="project" value="UniProtKB-KW"/>
</dbReference>
<keyword evidence="14" id="KW-1185">Reference proteome</keyword>
<dbReference type="CDD" id="cd01672">
    <property type="entry name" value="TMPK"/>
    <property type="match status" value="1"/>
</dbReference>
<dbReference type="GO" id="GO:0006227">
    <property type="term" value="P:dUDP biosynthetic process"/>
    <property type="evidence" value="ECO:0007669"/>
    <property type="project" value="TreeGrafter"/>
</dbReference>
<gene>
    <name evidence="13" type="ORF">MYSEV_175</name>
</gene>
<evidence type="ECO:0000313" key="13">
    <source>
        <dbReference type="EMBL" id="CCU56373.1"/>
    </source>
</evidence>
<dbReference type="KEGG" id="vg:15613797"/>
<dbReference type="InterPro" id="IPR039430">
    <property type="entry name" value="Thymidylate_kin-like_dom"/>
</dbReference>
<dbReference type="HAMAP" id="MF_00165">
    <property type="entry name" value="Thymidylate_kinase"/>
    <property type="match status" value="1"/>
</dbReference>
<keyword evidence="5" id="KW-0808">Transferase</keyword>
<dbReference type="GO" id="GO:0006233">
    <property type="term" value="P:dTDP biosynthetic process"/>
    <property type="evidence" value="ECO:0007669"/>
    <property type="project" value="InterPro"/>
</dbReference>
<evidence type="ECO:0000313" key="14">
    <source>
        <dbReference type="Proteomes" id="UP000792671"/>
    </source>
</evidence>
<dbReference type="NCBIfam" id="TIGR00041">
    <property type="entry name" value="DTMP_kinase"/>
    <property type="match status" value="1"/>
</dbReference>
<name>A0A916KQC3_9POXV</name>
<sequence length="205" mass="24305">MEKRGSLIVIEGLDKTGKTTQCNYLIDNLIKNDIKIKYMKFPDRNTEIGIIINNYLKSNKKISDEVIHLLFSANRWEKYNEIIKTLEMGITIIMDRYCYSGVAYSASKGIDINWCKYSDIGLPKPDKVIFLYMDIEKIAYRNNYGDEIYEKIEFQKKVYDLFLKLKDDSWYILDADRPEEVIQNDILEKTLYIIKNTNYTLNKLW</sequence>
<keyword evidence="6" id="KW-0545">Nucleotide biosynthesis</keyword>
<evidence type="ECO:0000256" key="3">
    <source>
        <dbReference type="ARBA" id="ARBA00012980"/>
    </source>
</evidence>
<evidence type="ECO:0000256" key="1">
    <source>
        <dbReference type="ARBA" id="ARBA00004992"/>
    </source>
</evidence>
<dbReference type="GO" id="GO:0006235">
    <property type="term" value="P:dTTP biosynthetic process"/>
    <property type="evidence" value="ECO:0007669"/>
    <property type="project" value="TreeGrafter"/>
</dbReference>
<dbReference type="PROSITE" id="PS01331">
    <property type="entry name" value="THYMIDYLATE_KINASE"/>
    <property type="match status" value="1"/>
</dbReference>
<dbReference type="PANTHER" id="PTHR10344:SF1">
    <property type="entry name" value="THYMIDYLATE KINASE"/>
    <property type="match status" value="1"/>
</dbReference>
<dbReference type="InterPro" id="IPR027417">
    <property type="entry name" value="P-loop_NTPase"/>
</dbReference>
<organism evidence="13 14">
    <name type="scientific">Mythimna separata entomopoxvirus 'L'</name>
    <dbReference type="NCBI Taxonomy" id="1293572"/>
    <lineage>
        <taxon>Viruses</taxon>
        <taxon>Varidnaviria</taxon>
        <taxon>Bamfordvirae</taxon>
        <taxon>Nucleocytoviricota</taxon>
        <taxon>Pokkesviricetes</taxon>
        <taxon>Chitovirales</taxon>
        <taxon>Poxviridae</taxon>
        <taxon>Entomopoxvirinae</taxon>
        <taxon>Betaentomopoxvirus</taxon>
        <taxon>Betaentomopoxvirus mseparata</taxon>
        <taxon>Mythimna separata entomopoxvirus</taxon>
    </lineage>
</organism>
<dbReference type="Proteomes" id="UP000792671">
    <property type="component" value="Genome"/>
</dbReference>
<dbReference type="EC" id="2.7.4.9" evidence="3"/>
<dbReference type="GO" id="GO:0004798">
    <property type="term" value="F:dTMP kinase activity"/>
    <property type="evidence" value="ECO:0007669"/>
    <property type="project" value="UniProtKB-EC"/>
</dbReference>
<keyword evidence="7" id="KW-0547">Nucleotide-binding</keyword>
<dbReference type="PANTHER" id="PTHR10344">
    <property type="entry name" value="THYMIDYLATE KINASE"/>
    <property type="match status" value="1"/>
</dbReference>
<evidence type="ECO:0000256" key="9">
    <source>
        <dbReference type="ARBA" id="ARBA00022840"/>
    </source>
</evidence>
<dbReference type="FunFam" id="3.40.50.300:FF:000679">
    <property type="entry name" value="Thymidylate kinase"/>
    <property type="match status" value="1"/>
</dbReference>
<feature type="domain" description="Thymidylate kinase-like" evidence="12">
    <location>
        <begin position="10"/>
        <end position="186"/>
    </location>
</feature>
<evidence type="ECO:0000256" key="5">
    <source>
        <dbReference type="ARBA" id="ARBA00022679"/>
    </source>
</evidence>
<comment type="catalytic activity">
    <reaction evidence="11">
        <text>dTMP + ATP = dTDP + ADP</text>
        <dbReference type="Rhea" id="RHEA:13517"/>
        <dbReference type="ChEBI" id="CHEBI:30616"/>
        <dbReference type="ChEBI" id="CHEBI:58369"/>
        <dbReference type="ChEBI" id="CHEBI:63528"/>
        <dbReference type="ChEBI" id="CHEBI:456216"/>
        <dbReference type="EC" id="2.7.4.9"/>
    </reaction>
</comment>
<evidence type="ECO:0000256" key="8">
    <source>
        <dbReference type="ARBA" id="ARBA00022777"/>
    </source>
</evidence>
<dbReference type="InterPro" id="IPR018094">
    <property type="entry name" value="Thymidylate_kinase"/>
</dbReference>
<keyword evidence="8 13" id="KW-0418">Kinase</keyword>
<comment type="similarity">
    <text evidence="2">Belongs to the thymidylate kinase family.</text>
</comment>
<accession>A0A916KQC3</accession>
<dbReference type="OrthoDB" id="9060at10239"/>
<dbReference type="GeneID" id="15613797"/>
<dbReference type="Gene3D" id="3.40.50.300">
    <property type="entry name" value="P-loop containing nucleotide triphosphate hydrolases"/>
    <property type="match status" value="1"/>
</dbReference>
<reference evidence="13 14" key="1">
    <citation type="journal article" date="2013" name="J. Virol.">
        <title>New Insights into the Evolution of Entomopoxvirinae from the Complete Genome Sequences of Four Entomopoxviruses Infecting Adoxophyes honmai, Choristoneura biennis, Choristoneura rosaceana, and Mythimna separata.</title>
        <authorList>
            <person name="Theze J."/>
            <person name="Takatsuka J."/>
            <person name="Li Z."/>
            <person name="Gallais J."/>
            <person name="Doucet D."/>
            <person name="Arif B."/>
            <person name="Nakai M."/>
            <person name="Herniou E.A."/>
        </authorList>
    </citation>
    <scope>NUCLEOTIDE SEQUENCE [LARGE SCALE GENOMIC DNA]</scope>
</reference>
<evidence type="ECO:0000256" key="10">
    <source>
        <dbReference type="ARBA" id="ARBA00029962"/>
    </source>
</evidence>
<evidence type="ECO:0000256" key="11">
    <source>
        <dbReference type="ARBA" id="ARBA00048743"/>
    </source>
</evidence>